<dbReference type="FunFam" id="1.25.40.180:FF:000012">
    <property type="entry name" value="Ccr4-Not transcription complex subunit"/>
    <property type="match status" value="1"/>
</dbReference>
<evidence type="ECO:0000313" key="15">
    <source>
        <dbReference type="EMBL" id="RKP25851.1"/>
    </source>
</evidence>
<feature type="domain" description="CCR4-NOT transcription complex subunit 1 TTP binding" evidence="12">
    <location>
        <begin position="338"/>
        <end position="506"/>
    </location>
</feature>
<gene>
    <name evidence="15" type="ORF">SYNPS1DRAFT_7345</name>
</gene>
<dbReference type="Pfam" id="PF16418">
    <property type="entry name" value="CNOT1_HEAT"/>
    <property type="match status" value="1"/>
</dbReference>
<evidence type="ECO:0000256" key="1">
    <source>
        <dbReference type="ARBA" id="ARBA00004123"/>
    </source>
</evidence>
<keyword evidence="3" id="KW-0805">Transcription regulation</keyword>
<keyword evidence="2" id="KW-0678">Repressor</keyword>
<keyword evidence="16" id="KW-1185">Reference proteome</keyword>
<feature type="domain" description="CCR4-Not complex component Not1 C-terminal" evidence="9">
    <location>
        <begin position="1434"/>
        <end position="1716"/>
    </location>
</feature>
<dbReference type="OrthoDB" id="1933107at2759"/>
<dbReference type="Gene3D" id="1.25.40.800">
    <property type="match status" value="1"/>
</dbReference>
<dbReference type="GO" id="GO:0030015">
    <property type="term" value="C:CCR4-NOT core complex"/>
    <property type="evidence" value="ECO:0007669"/>
    <property type="project" value="InterPro"/>
</dbReference>
<evidence type="ECO:0000256" key="8">
    <source>
        <dbReference type="SAM" id="MobiDB-lite"/>
    </source>
</evidence>
<dbReference type="GO" id="GO:0000289">
    <property type="term" value="P:nuclear-transcribed mRNA poly(A) tail shortening"/>
    <property type="evidence" value="ECO:0007669"/>
    <property type="project" value="UniProtKB-ARBA"/>
</dbReference>
<evidence type="ECO:0000313" key="16">
    <source>
        <dbReference type="Proteomes" id="UP000278143"/>
    </source>
</evidence>
<comment type="function">
    <text evidence="6">Acts as a component of the CCR4-NOT core complex, which in the nucleus seems to be a general transcription factor, and in the cytoplasm the major mRNA deadenylase involved in mRNA turnover. The NOT protein subcomplex negatively regulates the basal and activated transcription of many genes. Preferentially affects TC-type TATA element-dependent transcription. Could directly or indirectly inhibit component(s) of the general transcription machinery.</text>
</comment>
<evidence type="ECO:0000259" key="9">
    <source>
        <dbReference type="Pfam" id="PF04054"/>
    </source>
</evidence>
<dbReference type="PANTHER" id="PTHR13162:SF8">
    <property type="entry name" value="CCR4-NOT TRANSCRIPTION COMPLEX SUBUNIT 1"/>
    <property type="match status" value="1"/>
</dbReference>
<feature type="domain" description="CCR4-NOT transcription complex subunit 1 CAF1-binding" evidence="11">
    <location>
        <begin position="565"/>
        <end position="770"/>
    </location>
</feature>
<evidence type="ECO:0000259" key="12">
    <source>
        <dbReference type="Pfam" id="PF16417"/>
    </source>
</evidence>
<dbReference type="PANTHER" id="PTHR13162">
    <property type="entry name" value="CCR4-NOT TRANSCRIPTION COMPLEX"/>
    <property type="match status" value="1"/>
</dbReference>
<dbReference type="InterPro" id="IPR055454">
    <property type="entry name" value="CNOT1-like_NOT1_connector"/>
</dbReference>
<accession>A0A4P9Z252</accession>
<evidence type="ECO:0000259" key="14">
    <source>
        <dbReference type="Pfam" id="PF25097"/>
    </source>
</evidence>
<dbReference type="InterPro" id="IPR032194">
    <property type="entry name" value="CNOT1_HEAT"/>
</dbReference>
<dbReference type="Pfam" id="PF12842">
    <property type="entry name" value="DUF3819"/>
    <property type="match status" value="1"/>
</dbReference>
<dbReference type="Pfam" id="PF25097">
    <property type="entry name" value="ARM_Cnot1"/>
    <property type="match status" value="1"/>
</dbReference>
<dbReference type="GO" id="GO:0060090">
    <property type="term" value="F:molecular adaptor activity"/>
    <property type="evidence" value="ECO:0007669"/>
    <property type="project" value="TreeGrafter"/>
</dbReference>
<dbReference type="GO" id="GO:0000932">
    <property type="term" value="C:P-body"/>
    <property type="evidence" value="ECO:0007669"/>
    <property type="project" value="TreeGrafter"/>
</dbReference>
<feature type="region of interest" description="Disordered" evidence="8">
    <location>
        <begin position="1036"/>
        <end position="1064"/>
    </location>
</feature>
<sequence length="1718" mass="192895">PKLDWDRVLACLDYPDFMIFDLDGMILVANAYCTGCKDTRPFPNSLLLKQWENRRGHYSLLKHAIFCSHDLANFAVDAARKILQPGDGADLNANMQTMATTLSAHKWNSVELFETLTSFHDTEMAGDLRTLLEKMAKMSAELVFLGLLQVERSKWNELHQDMLSKLLFLFLTGHPSANLTLSRLWTLNGELLVSGLLEMYRKDANTLSRILDIAQDLRIITTLLGGESFAFTIDLAALASRREYLNLEIWLQDSIATYKDSFIVACLAFLKQKMNEEISRQTRNIPTQSVPLSLEVNAIFLRVLERSTMSAENASHFKEVRNICLQVHPRLMNVGAASEELASGSEITFPGDVDEEVNAQYERIYRGDMSIEAVIDLLTRFKNSSDPWQQQVFACMVHNLFDEYRFFPKYPDQELAITSVLFGSLIRYQLVSYTPFGIALRYVLDALRNPPGSRMFRFGIQALTQFQSRLAEWPPFCEHLLQIPHLRQVHPELIQYVRSIVANANQTNVHPSSLQQQQQQQQQQRQPIASLTHAPAAPPLPPAAAAPSAALVFNAVHVDKGGEEITPPPEQLQDCILFNINNLADNNLAAKLTELRKVIDEPVFAWFSQYLVVKRASLEPNQHELYLKMLDMLEKPGVVRHVLRQTLINIRILLNSEKTVESSSERALLKNLGSWLGGMTLARNIPIKHKHIAFKDLLIEGYDSGRLIVAIPFVAKVLEQGKRGQVFRPPNPWLMGILRLLVELYHFADLKLNLKFEVEVLCNAFQIKVDGTGAAVPAPPPPPFPVPQGPAPSQAMAAAHLNMAGEHRAFAGNAAGLDDVAAAATGLSNLANFLQFDPSFSLFMAQPMLKRVFHIAIDRAIREIIGPVVERSVTIAGISTRELVMKDFALEPNEEKMRRAAHAMVRSLAGNLALVTCKEPLRVNIVNHVRTLLLQNGYHEANLPEDLISATVDDNIELACSVVERTAAEKAIPEIDDILATSFANRRKHRERMGQPYYDMTTYSASRYQANLPDALRLKPSGLSASQLHVYDEFAKNQQQQQQQQQQLQMLQLQSQSGSHAQDPYRVSADEQQTLERFMQYITELDGKITANADTPWKQLPTHHDINVLMRRISLLAGQSRQRDDVVLAFSQKVAQLLYKNDSELSRDVYVMLLEHLCKTSTKVNKEVTAWLLYADDERKYNVPVTVALIRAGLLQVADLDVQLAKLAEVNRPAAIEFAAKLIRQCVFGLPHPCATRNQFANTLAALARIVQRGVVSETDLSMTVMATTAGTAAAAGTTANGTQAMPGSEAMTSLRDQLVFIFSEWVRLYQHPSSNEKALSGFVSQQQNILQDENTFSLFFRVSIELSAEIYQKQAAIPGCTNQGAYQSVDANAKLIALLVRTFHEETGGVSRPAYFRKILSIIVLVLVNEHEQRRQEFNQKPFFRLLVGLLAELNTGDTLSGDEQFALLTAFSETFHTLRPSFLPGFTFAWVSLISHRLFMPKLLQAPDRKGWPIALELQMDLFQFLYPFLEQVEMRDSTRLLYKSALRILLVLLHDFPDFLSAYHLAFCDNIPVVCVQLRNLILSAFPRDIRLPDPFMRNLKVDLLPEVNQAPVILSDYTGLLSSTGLKEDIDNYLKTRSPVSFLLDLRSRLILPSAKHGDTATPTPSETAAPAATEVANPRYNMPLINALVMYIGIQAVAHLHNKGQEGVSPITHSVYMDIFQQLLIDMDLEGTH</sequence>
<evidence type="ECO:0000259" key="13">
    <source>
        <dbReference type="Pfam" id="PF16418"/>
    </source>
</evidence>
<dbReference type="InterPro" id="IPR032193">
    <property type="entry name" value="CNOT1_TTP_bind"/>
</dbReference>
<keyword evidence="4" id="KW-0804">Transcription</keyword>
<dbReference type="InterPro" id="IPR024557">
    <property type="entry name" value="CNOT1_dom_4"/>
</dbReference>
<evidence type="ECO:0000259" key="11">
    <source>
        <dbReference type="Pfam" id="PF16415"/>
    </source>
</evidence>
<dbReference type="GO" id="GO:0005634">
    <property type="term" value="C:nucleus"/>
    <property type="evidence" value="ECO:0007669"/>
    <property type="project" value="UniProtKB-SubCell"/>
</dbReference>
<name>A0A4P9Z252_9FUNG</name>
<feature type="domain" description="CCR4-NOT transcription complex subunit 1" evidence="10">
    <location>
        <begin position="847"/>
        <end position="990"/>
    </location>
</feature>
<proteinExistence type="predicted"/>
<comment type="subcellular location">
    <subcellularLocation>
        <location evidence="1">Nucleus</location>
    </subcellularLocation>
</comment>
<evidence type="ECO:0000256" key="4">
    <source>
        <dbReference type="ARBA" id="ARBA00023163"/>
    </source>
</evidence>
<dbReference type="EMBL" id="KZ989593">
    <property type="protein sequence ID" value="RKP25851.1"/>
    <property type="molecule type" value="Genomic_DNA"/>
</dbReference>
<evidence type="ECO:0000256" key="6">
    <source>
        <dbReference type="ARBA" id="ARBA00059181"/>
    </source>
</evidence>
<keyword evidence="5" id="KW-0539">Nucleus</keyword>
<evidence type="ECO:0000256" key="7">
    <source>
        <dbReference type="ARBA" id="ARBA00074459"/>
    </source>
</evidence>
<feature type="compositionally biased region" description="Low complexity" evidence="8">
    <location>
        <begin position="515"/>
        <end position="526"/>
    </location>
</feature>
<feature type="region of interest" description="Disordered" evidence="8">
    <location>
        <begin position="508"/>
        <end position="543"/>
    </location>
</feature>
<dbReference type="InterPro" id="IPR038535">
    <property type="entry name" value="CNOT1_TTP_bind_sf"/>
</dbReference>
<dbReference type="InterPro" id="IPR007196">
    <property type="entry name" value="CCR4-Not_Not1_C"/>
</dbReference>
<reference evidence="16" key="1">
    <citation type="journal article" date="2018" name="Nat. Microbiol.">
        <title>Leveraging single-cell genomics to expand the fungal tree of life.</title>
        <authorList>
            <person name="Ahrendt S.R."/>
            <person name="Quandt C.A."/>
            <person name="Ciobanu D."/>
            <person name="Clum A."/>
            <person name="Salamov A."/>
            <person name="Andreopoulos B."/>
            <person name="Cheng J.F."/>
            <person name="Woyke T."/>
            <person name="Pelin A."/>
            <person name="Henrissat B."/>
            <person name="Reynolds N.K."/>
            <person name="Benny G.L."/>
            <person name="Smith M.E."/>
            <person name="James T.Y."/>
            <person name="Grigoriev I.V."/>
        </authorList>
    </citation>
    <scope>NUCLEOTIDE SEQUENCE [LARGE SCALE GENOMIC DNA]</scope>
    <source>
        <strain evidence="16">Benny S71-1</strain>
    </source>
</reference>
<feature type="non-terminal residue" evidence="15">
    <location>
        <position position="1718"/>
    </location>
</feature>
<dbReference type="Pfam" id="PF04054">
    <property type="entry name" value="Not1"/>
    <property type="match status" value="1"/>
</dbReference>
<dbReference type="Pfam" id="PF16417">
    <property type="entry name" value="CNOT1_TTP_bind"/>
    <property type="match status" value="1"/>
</dbReference>
<dbReference type="Proteomes" id="UP000278143">
    <property type="component" value="Unassembled WGS sequence"/>
</dbReference>
<dbReference type="InterPro" id="IPR032191">
    <property type="entry name" value="CNOT1_CAF1_bind"/>
</dbReference>
<dbReference type="Pfam" id="PF16415">
    <property type="entry name" value="CNOT1_CAF1_bind"/>
    <property type="match status" value="1"/>
</dbReference>
<dbReference type="Gene3D" id="1.25.40.840">
    <property type="entry name" value="CCR4-NOT transcription complex subunit 1 TTP binding domain"/>
    <property type="match status" value="1"/>
</dbReference>
<protein>
    <recommendedName>
        <fullName evidence="7">General negative regulator of transcription subunit 1</fullName>
    </recommendedName>
</protein>
<feature type="compositionally biased region" description="Low complexity" evidence="8">
    <location>
        <begin position="1038"/>
        <end position="1057"/>
    </location>
</feature>
<feature type="domain" description="CCR4-NOT transcription complex subunit 1 HEAT repeat" evidence="13">
    <location>
        <begin position="160"/>
        <end position="305"/>
    </location>
</feature>
<evidence type="ECO:0000259" key="10">
    <source>
        <dbReference type="Pfam" id="PF12842"/>
    </source>
</evidence>
<dbReference type="CDD" id="cd20710">
    <property type="entry name" value="NOT1_connector"/>
    <property type="match status" value="1"/>
</dbReference>
<dbReference type="Gene3D" id="1.25.40.180">
    <property type="match status" value="1"/>
</dbReference>
<feature type="non-terminal residue" evidence="15">
    <location>
        <position position="1"/>
    </location>
</feature>
<evidence type="ECO:0000256" key="3">
    <source>
        <dbReference type="ARBA" id="ARBA00023015"/>
    </source>
</evidence>
<dbReference type="Gene3D" id="1.25.40.790">
    <property type="match status" value="1"/>
</dbReference>
<evidence type="ECO:0000256" key="5">
    <source>
        <dbReference type="ARBA" id="ARBA00023242"/>
    </source>
</evidence>
<feature type="domain" description="CCR4-NOT transcription complex subunit 1-like NOT1 connector" evidence="14">
    <location>
        <begin position="1087"/>
        <end position="1254"/>
    </location>
</feature>
<dbReference type="GO" id="GO:0017148">
    <property type="term" value="P:negative regulation of translation"/>
    <property type="evidence" value="ECO:0007669"/>
    <property type="project" value="InterPro"/>
</dbReference>
<evidence type="ECO:0000256" key="2">
    <source>
        <dbReference type="ARBA" id="ARBA00022491"/>
    </source>
</evidence>
<organism evidence="15 16">
    <name type="scientific">Syncephalis pseudoplumigaleata</name>
    <dbReference type="NCBI Taxonomy" id="1712513"/>
    <lineage>
        <taxon>Eukaryota</taxon>
        <taxon>Fungi</taxon>
        <taxon>Fungi incertae sedis</taxon>
        <taxon>Zoopagomycota</taxon>
        <taxon>Zoopagomycotina</taxon>
        <taxon>Zoopagomycetes</taxon>
        <taxon>Zoopagales</taxon>
        <taxon>Piptocephalidaceae</taxon>
        <taxon>Syncephalis</taxon>
    </lineage>
</organism>
<dbReference type="InterPro" id="IPR040398">
    <property type="entry name" value="Not1"/>
</dbReference>